<dbReference type="Proteomes" id="UP000286931">
    <property type="component" value="Unassembled WGS sequence"/>
</dbReference>
<reference evidence="1 2" key="1">
    <citation type="submission" date="2018-12" db="EMBL/GenBank/DDBJ databases">
        <title>Draft genome sequence of Embleya hyalina NBRC 13850T.</title>
        <authorList>
            <person name="Komaki H."/>
            <person name="Hosoyama A."/>
            <person name="Kimura A."/>
            <person name="Ichikawa N."/>
            <person name="Tamura T."/>
        </authorList>
    </citation>
    <scope>NUCLEOTIDE SEQUENCE [LARGE SCALE GENOMIC DNA]</scope>
    <source>
        <strain evidence="1 2">NBRC 13850</strain>
    </source>
</reference>
<accession>A0A401YNK0</accession>
<dbReference type="AlphaFoldDB" id="A0A401YNK0"/>
<comment type="caution">
    <text evidence="1">The sequence shown here is derived from an EMBL/GenBank/DDBJ whole genome shotgun (WGS) entry which is preliminary data.</text>
</comment>
<dbReference type="EMBL" id="BIFH01000019">
    <property type="protein sequence ID" value="GCD96176.1"/>
    <property type="molecule type" value="Genomic_DNA"/>
</dbReference>
<evidence type="ECO:0000313" key="2">
    <source>
        <dbReference type="Proteomes" id="UP000286931"/>
    </source>
</evidence>
<sequence>MPPWSAGRIVRVTRWANRSFADLVAVHEEGLRAATVAPRVMRGQPAELWFAAKVWSVAVAGSHVDVRPDLGSLSFGVFGDGDWMELTALLDVPVPRHRVLRPELERALDRTAREGVDRRLEDWVLREGHPHHDGCPEVSHPLFGIPPNRAALVTVELVARLPQFALKAPAPDDDFVALAHTAQEFLDELLSHANTTFAPMVGVLLGEEM</sequence>
<evidence type="ECO:0000313" key="1">
    <source>
        <dbReference type="EMBL" id="GCD96176.1"/>
    </source>
</evidence>
<keyword evidence="2" id="KW-1185">Reference proteome</keyword>
<gene>
    <name evidence="1" type="ORF">EHYA_03860</name>
</gene>
<proteinExistence type="predicted"/>
<protein>
    <submittedName>
        <fullName evidence="1">Uncharacterized protein</fullName>
    </submittedName>
</protein>
<name>A0A401YNK0_9ACTN</name>
<organism evidence="1 2">
    <name type="scientific">Embleya hyalina</name>
    <dbReference type="NCBI Taxonomy" id="516124"/>
    <lineage>
        <taxon>Bacteria</taxon>
        <taxon>Bacillati</taxon>
        <taxon>Actinomycetota</taxon>
        <taxon>Actinomycetes</taxon>
        <taxon>Kitasatosporales</taxon>
        <taxon>Streptomycetaceae</taxon>
        <taxon>Embleya</taxon>
    </lineage>
</organism>